<dbReference type="EMBL" id="NVWI01000001">
    <property type="protein sequence ID" value="PCJ43788.1"/>
    <property type="molecule type" value="Genomic_DNA"/>
</dbReference>
<organism evidence="3 5">
    <name type="scientific">SAR86 cluster bacterium</name>
    <dbReference type="NCBI Taxonomy" id="2030880"/>
    <lineage>
        <taxon>Bacteria</taxon>
        <taxon>Pseudomonadati</taxon>
        <taxon>Pseudomonadota</taxon>
        <taxon>Gammaproteobacteria</taxon>
        <taxon>SAR86 cluster</taxon>
    </lineage>
</organism>
<proteinExistence type="predicted"/>
<evidence type="ECO:0000313" key="3">
    <source>
        <dbReference type="EMBL" id="PCJ41834.1"/>
    </source>
</evidence>
<dbReference type="PANTHER" id="PTHR47763:SF1">
    <property type="entry name" value="DUF659 DOMAIN-CONTAINING PROTEIN"/>
    <property type="match status" value="1"/>
</dbReference>
<dbReference type="EMBL" id="NVWI01000004">
    <property type="protein sequence ID" value="PCJ41834.1"/>
    <property type="molecule type" value="Genomic_DNA"/>
</dbReference>
<evidence type="ECO:0000256" key="1">
    <source>
        <dbReference type="SAM" id="Coils"/>
    </source>
</evidence>
<dbReference type="CDD" id="cd00198">
    <property type="entry name" value="vWFA"/>
    <property type="match status" value="1"/>
</dbReference>
<dbReference type="Pfam" id="PF00092">
    <property type="entry name" value="VWA"/>
    <property type="match status" value="1"/>
</dbReference>
<dbReference type="Proteomes" id="UP000228987">
    <property type="component" value="Unassembled WGS sequence"/>
</dbReference>
<protein>
    <recommendedName>
        <fullName evidence="2">VWFA domain-containing protein</fullName>
    </recommendedName>
</protein>
<dbReference type="GO" id="GO:0004674">
    <property type="term" value="F:protein serine/threonine kinase activity"/>
    <property type="evidence" value="ECO:0007669"/>
    <property type="project" value="TreeGrafter"/>
</dbReference>
<dbReference type="InterPro" id="IPR036465">
    <property type="entry name" value="vWFA_dom_sf"/>
</dbReference>
<evidence type="ECO:0000313" key="5">
    <source>
        <dbReference type="Proteomes" id="UP000228987"/>
    </source>
</evidence>
<evidence type="ECO:0000259" key="2">
    <source>
        <dbReference type="PROSITE" id="PS50234"/>
    </source>
</evidence>
<dbReference type="InterPro" id="IPR002035">
    <property type="entry name" value="VWF_A"/>
</dbReference>
<dbReference type="SMART" id="SM00327">
    <property type="entry name" value="VWA"/>
    <property type="match status" value="1"/>
</dbReference>
<reference evidence="5" key="1">
    <citation type="submission" date="2017-08" db="EMBL/GenBank/DDBJ databases">
        <title>A dynamic microbial community with high functional redundancy inhabits the cold, oxic subseafloor aquifer.</title>
        <authorList>
            <person name="Tully B.J."/>
            <person name="Wheat C.G."/>
            <person name="Glazer B.T."/>
            <person name="Huber J.A."/>
        </authorList>
    </citation>
    <scope>NUCLEOTIDE SEQUENCE [LARGE SCALE GENOMIC DNA]</scope>
</reference>
<gene>
    <name evidence="4" type="ORF">COA71_02680</name>
    <name evidence="3" type="ORF">COA71_07440</name>
</gene>
<reference evidence="3" key="2">
    <citation type="journal article" date="2018" name="ISME J.">
        <title>A dynamic microbial community with high functional redundancy inhabits the cold, oxic subseafloor aquifer.</title>
        <authorList>
            <person name="Tully B.J."/>
            <person name="Wheat C.G."/>
            <person name="Glazer B.T."/>
            <person name="Huber J.A."/>
        </authorList>
    </citation>
    <scope>NUCLEOTIDE SEQUENCE</scope>
    <source>
        <strain evidence="3">NORP41</strain>
    </source>
</reference>
<evidence type="ECO:0000313" key="4">
    <source>
        <dbReference type="EMBL" id="PCJ43788.1"/>
    </source>
</evidence>
<dbReference type="GO" id="GO:0005737">
    <property type="term" value="C:cytoplasm"/>
    <property type="evidence" value="ECO:0007669"/>
    <property type="project" value="TreeGrafter"/>
</dbReference>
<comment type="caution">
    <text evidence="3">The sequence shown here is derived from an EMBL/GenBank/DDBJ whole genome shotgun (WGS) entry which is preliminary data.</text>
</comment>
<feature type="domain" description="VWFA" evidence="2">
    <location>
        <begin position="98"/>
        <end position="285"/>
    </location>
</feature>
<dbReference type="SUPFAM" id="SSF53300">
    <property type="entry name" value="vWA-like"/>
    <property type="match status" value="1"/>
</dbReference>
<dbReference type="InterPro" id="IPR052969">
    <property type="entry name" value="Thr-specific_kinase-like"/>
</dbReference>
<dbReference type="AlphaFoldDB" id="A0A2A5CD80"/>
<keyword evidence="1" id="KW-0175">Coiled coil</keyword>
<sequence>MKIRSREVNIFSMSALDLFASALGAFMILTVVALPFFPNTGDSPELVAEVAEALSEAQQELEQAQEELAQSQSDLSEAQQEASELSNELARITIPELDIVICLDVSGSMGDYISQMKQQIADLVTVLDRLSPSVGIGFVAYGDRLWDTPISFQQIYLTSDLDQIQSFINSTDTNMGLGSGSNDDVPEALSAALNQAVVMNWRAESQRRYIIVITDAPAYPELMNSTFDAAQSFSANTNPEHYVSTVMVGSNQAAEYLQRLAQNGQGEFIDSTSGQSMLASIIMAIVTTI</sequence>
<accession>A0A2A5CD80</accession>
<dbReference type="PROSITE" id="PS50234">
    <property type="entry name" value="VWFA"/>
    <property type="match status" value="1"/>
</dbReference>
<feature type="coiled-coil region" evidence="1">
    <location>
        <begin position="47"/>
        <end position="88"/>
    </location>
</feature>
<name>A0A2A5CD80_9GAMM</name>
<dbReference type="Gene3D" id="3.40.50.410">
    <property type="entry name" value="von Willebrand factor, type A domain"/>
    <property type="match status" value="1"/>
</dbReference>
<dbReference type="PANTHER" id="PTHR47763">
    <property type="entry name" value="ALPHA-PROTEIN KINASE VWKA"/>
    <property type="match status" value="1"/>
</dbReference>